<dbReference type="AlphaFoldDB" id="A0A165DRM6"/>
<dbReference type="EMBL" id="KV427630">
    <property type="protein sequence ID" value="KZT05483.1"/>
    <property type="molecule type" value="Genomic_DNA"/>
</dbReference>
<feature type="compositionally biased region" description="Low complexity" evidence="1">
    <location>
        <begin position="1"/>
        <end position="31"/>
    </location>
</feature>
<protein>
    <submittedName>
        <fullName evidence="2">Uncharacterized protein</fullName>
    </submittedName>
</protein>
<dbReference type="RefSeq" id="XP_040763223.1">
    <property type="nucleotide sequence ID" value="XM_040912725.1"/>
</dbReference>
<dbReference type="InParanoid" id="A0A165DRM6"/>
<feature type="compositionally biased region" description="Basic and acidic residues" evidence="1">
    <location>
        <begin position="34"/>
        <end position="43"/>
    </location>
</feature>
<dbReference type="Proteomes" id="UP000076871">
    <property type="component" value="Unassembled WGS sequence"/>
</dbReference>
<evidence type="ECO:0000313" key="2">
    <source>
        <dbReference type="EMBL" id="KZT05483.1"/>
    </source>
</evidence>
<proteinExistence type="predicted"/>
<feature type="region of interest" description="Disordered" evidence="1">
    <location>
        <begin position="1"/>
        <end position="66"/>
    </location>
</feature>
<reference evidence="2 3" key="1">
    <citation type="journal article" date="2016" name="Mol. Biol. Evol.">
        <title>Comparative Genomics of Early-Diverging Mushroom-Forming Fungi Provides Insights into the Origins of Lignocellulose Decay Capabilities.</title>
        <authorList>
            <person name="Nagy L.G."/>
            <person name="Riley R."/>
            <person name="Tritt A."/>
            <person name="Adam C."/>
            <person name="Daum C."/>
            <person name="Floudas D."/>
            <person name="Sun H."/>
            <person name="Yadav J.S."/>
            <person name="Pangilinan J."/>
            <person name="Larsson K.H."/>
            <person name="Matsuura K."/>
            <person name="Barry K."/>
            <person name="Labutti K."/>
            <person name="Kuo R."/>
            <person name="Ohm R.A."/>
            <person name="Bhattacharya S.S."/>
            <person name="Shirouzu T."/>
            <person name="Yoshinaga Y."/>
            <person name="Martin F.M."/>
            <person name="Grigoriev I.V."/>
            <person name="Hibbett D.S."/>
        </authorList>
    </citation>
    <scope>NUCLEOTIDE SEQUENCE [LARGE SCALE GENOMIC DNA]</scope>
    <source>
        <strain evidence="2 3">93-53</strain>
    </source>
</reference>
<evidence type="ECO:0000256" key="1">
    <source>
        <dbReference type="SAM" id="MobiDB-lite"/>
    </source>
</evidence>
<keyword evidence="3" id="KW-1185">Reference proteome</keyword>
<organism evidence="2 3">
    <name type="scientific">Laetiporus sulphureus 93-53</name>
    <dbReference type="NCBI Taxonomy" id="1314785"/>
    <lineage>
        <taxon>Eukaryota</taxon>
        <taxon>Fungi</taxon>
        <taxon>Dikarya</taxon>
        <taxon>Basidiomycota</taxon>
        <taxon>Agaricomycotina</taxon>
        <taxon>Agaricomycetes</taxon>
        <taxon>Polyporales</taxon>
        <taxon>Laetiporus</taxon>
    </lineage>
</organism>
<gene>
    <name evidence="2" type="ORF">LAESUDRAFT_760353</name>
</gene>
<name>A0A165DRM6_9APHY</name>
<accession>A0A165DRM6</accession>
<sequence>MTLGPRANASSSQSPASRVSSQPSPASSSSRKAMKPEVSKEPHTVSPMSSSFVQVPMPLPRAKDTPRFTGKHLGEFLSSFEARALGNRGAARVLASRHLPVSWAQRE</sequence>
<evidence type="ECO:0000313" key="3">
    <source>
        <dbReference type="Proteomes" id="UP000076871"/>
    </source>
</evidence>
<dbReference type="GeneID" id="63829753"/>